<dbReference type="PROSITE" id="PS00136">
    <property type="entry name" value="SUBTILASE_ASP"/>
    <property type="match status" value="1"/>
</dbReference>
<comment type="similarity">
    <text evidence="1 5">Belongs to the peptidase S8 family.</text>
</comment>
<gene>
    <name evidence="10" type="ORF">ACFY35_05540</name>
</gene>
<dbReference type="Gene3D" id="3.40.50.200">
    <property type="entry name" value="Peptidase S8/S53 domain"/>
    <property type="match status" value="2"/>
</dbReference>
<dbReference type="Proteomes" id="UP001602245">
    <property type="component" value="Unassembled WGS sequence"/>
</dbReference>
<dbReference type="PROSITE" id="PS51892">
    <property type="entry name" value="SUBTILASE"/>
    <property type="match status" value="1"/>
</dbReference>
<feature type="transmembrane region" description="Helical" evidence="7">
    <location>
        <begin position="595"/>
        <end position="615"/>
    </location>
</feature>
<dbReference type="SUPFAM" id="SSF52743">
    <property type="entry name" value="Subtilisin-like"/>
    <property type="match status" value="2"/>
</dbReference>
<keyword evidence="11" id="KW-1185">Reference proteome</keyword>
<dbReference type="EMBL" id="JBIAZU010000001">
    <property type="protein sequence ID" value="MFF5288880.1"/>
    <property type="molecule type" value="Genomic_DNA"/>
</dbReference>
<keyword evidence="3" id="KW-0378">Hydrolase</keyword>
<feature type="chain" id="PRO_5045340890" evidence="8">
    <location>
        <begin position="25"/>
        <end position="629"/>
    </location>
</feature>
<feature type="signal peptide" evidence="8">
    <location>
        <begin position="1"/>
        <end position="24"/>
    </location>
</feature>
<keyword evidence="8" id="KW-0732">Signal</keyword>
<sequence>MKLVAGLTGGALALALGVPSLALAAPAAPEAWQVASLKLAAAHKVSRGAGVTVAVLDSGVAAHAQLAGALLPEIDVVAAGDPARGTELAGLIAARDLGVAPQAKILPVRVGAKGFDAGANAVATGIDRAIAAGAKVVVSSYAKPEISPALSAAVRHAVAADVLIVAPAAPTTATTVTLGDLPGVLSVTASDESGRPVRESVSGLRIDVAAPGDHLVAPVHASLGDAYAEVSGADFAAALAGGVAALVRSKYPGLSAADVARRLGYGARRDFSLGHGVIDAADALGLPLKKLPDPKRGALLPRDEQWYFGAVRLTDAQRVTLGEGVALGLVTASVDATRPELTGRVTQQPPWGPAGRSGTEAALVAAGSGGDGLLGAAPAARLIVAADSRWVVDHGAKVVLVVDGAFTEDDAAYAVAHDAVVVAPWSDTAPVIPGVIYVRGVGQDEPTAAAHPPALSAPAYAAAGGGGGSAAIGRGPAAAGGGSATASGGPATAGGGSVAAGGSSAAGGGVSAAALVAGVAALVRAKDPGANANNVVARLLDTATPMTGASATAYGRGIVDPVGALTEGTFSVGKNPLGEPAATTPAADGDSGSRWAWVAVPIVVLVAGLLAWVLLWRHRRRPVVAAEED</sequence>
<evidence type="ECO:0000256" key="6">
    <source>
        <dbReference type="SAM" id="MobiDB-lite"/>
    </source>
</evidence>
<evidence type="ECO:0000256" key="7">
    <source>
        <dbReference type="SAM" id="Phobius"/>
    </source>
</evidence>
<protein>
    <submittedName>
        <fullName evidence="10">S8 family serine peptidase</fullName>
    </submittedName>
</protein>
<evidence type="ECO:0000256" key="8">
    <source>
        <dbReference type="SAM" id="SignalP"/>
    </source>
</evidence>
<name>A0ABW6W8N0_9ACTN</name>
<dbReference type="InterPro" id="IPR000209">
    <property type="entry name" value="Peptidase_S8/S53_dom"/>
</dbReference>
<feature type="compositionally biased region" description="Gly residues" evidence="6">
    <location>
        <begin position="491"/>
        <end position="500"/>
    </location>
</feature>
<dbReference type="RefSeq" id="WP_020509227.1">
    <property type="nucleotide sequence ID" value="NZ_JBIAZU010000001.1"/>
</dbReference>
<comment type="caution">
    <text evidence="10">The sequence shown here is derived from an EMBL/GenBank/DDBJ whole genome shotgun (WGS) entry which is preliminary data.</text>
</comment>
<dbReference type="InterPro" id="IPR015500">
    <property type="entry name" value="Peptidase_S8_subtilisin-rel"/>
</dbReference>
<feature type="region of interest" description="Disordered" evidence="6">
    <location>
        <begin position="479"/>
        <end position="500"/>
    </location>
</feature>
<evidence type="ECO:0000259" key="9">
    <source>
        <dbReference type="Pfam" id="PF00082"/>
    </source>
</evidence>
<evidence type="ECO:0000313" key="10">
    <source>
        <dbReference type="EMBL" id="MFF5288880.1"/>
    </source>
</evidence>
<accession>A0ABW6W8N0</accession>
<organism evidence="10 11">
    <name type="scientific">Paractinoplanes globisporus</name>
    <dbReference type="NCBI Taxonomy" id="113565"/>
    <lineage>
        <taxon>Bacteria</taxon>
        <taxon>Bacillati</taxon>
        <taxon>Actinomycetota</taxon>
        <taxon>Actinomycetes</taxon>
        <taxon>Micromonosporales</taxon>
        <taxon>Micromonosporaceae</taxon>
        <taxon>Paractinoplanes</taxon>
    </lineage>
</organism>
<keyword evidence="7" id="KW-0812">Transmembrane</keyword>
<dbReference type="PANTHER" id="PTHR43806">
    <property type="entry name" value="PEPTIDASE S8"/>
    <property type="match status" value="1"/>
</dbReference>
<feature type="domain" description="Peptidase S8/S53" evidence="9">
    <location>
        <begin position="48"/>
        <end position="263"/>
    </location>
</feature>
<evidence type="ECO:0000256" key="1">
    <source>
        <dbReference type="ARBA" id="ARBA00011073"/>
    </source>
</evidence>
<keyword evidence="4" id="KW-0720">Serine protease</keyword>
<dbReference type="PRINTS" id="PR00723">
    <property type="entry name" value="SUBTILISIN"/>
</dbReference>
<keyword evidence="2" id="KW-0645">Protease</keyword>
<reference evidence="10 11" key="1">
    <citation type="submission" date="2024-10" db="EMBL/GenBank/DDBJ databases">
        <title>The Natural Products Discovery Center: Release of the First 8490 Sequenced Strains for Exploring Actinobacteria Biosynthetic Diversity.</title>
        <authorList>
            <person name="Kalkreuter E."/>
            <person name="Kautsar S.A."/>
            <person name="Yang D."/>
            <person name="Bader C.D."/>
            <person name="Teijaro C.N."/>
            <person name="Fluegel L."/>
            <person name="Davis C.M."/>
            <person name="Simpson J.R."/>
            <person name="Lauterbach L."/>
            <person name="Steele A.D."/>
            <person name="Gui C."/>
            <person name="Meng S."/>
            <person name="Li G."/>
            <person name="Viehrig K."/>
            <person name="Ye F."/>
            <person name="Su P."/>
            <person name="Kiefer A.F."/>
            <person name="Nichols A."/>
            <person name="Cepeda A.J."/>
            <person name="Yan W."/>
            <person name="Fan B."/>
            <person name="Jiang Y."/>
            <person name="Adhikari A."/>
            <person name="Zheng C.-J."/>
            <person name="Schuster L."/>
            <person name="Cowan T.M."/>
            <person name="Smanski M.J."/>
            <person name="Chevrette M.G."/>
            <person name="De Carvalho L.P.S."/>
            <person name="Shen B."/>
        </authorList>
    </citation>
    <scope>NUCLEOTIDE SEQUENCE [LARGE SCALE GENOMIC DNA]</scope>
    <source>
        <strain evidence="10 11">NPDC000087</strain>
    </source>
</reference>
<keyword evidence="7" id="KW-1133">Transmembrane helix</keyword>
<dbReference type="InterPro" id="IPR023827">
    <property type="entry name" value="Peptidase_S8_Asp-AS"/>
</dbReference>
<dbReference type="InterPro" id="IPR036852">
    <property type="entry name" value="Peptidase_S8/S53_dom_sf"/>
</dbReference>
<evidence type="ECO:0000256" key="4">
    <source>
        <dbReference type="ARBA" id="ARBA00022825"/>
    </source>
</evidence>
<evidence type="ECO:0000256" key="3">
    <source>
        <dbReference type="ARBA" id="ARBA00022801"/>
    </source>
</evidence>
<comment type="caution">
    <text evidence="5">Lacks conserved residue(s) required for the propagation of feature annotation.</text>
</comment>
<dbReference type="PANTHER" id="PTHR43806:SF11">
    <property type="entry name" value="CEREVISIN-RELATED"/>
    <property type="match status" value="1"/>
</dbReference>
<proteinExistence type="inferred from homology"/>
<keyword evidence="7" id="KW-0472">Membrane</keyword>
<evidence type="ECO:0000313" key="11">
    <source>
        <dbReference type="Proteomes" id="UP001602245"/>
    </source>
</evidence>
<evidence type="ECO:0000256" key="2">
    <source>
        <dbReference type="ARBA" id="ARBA00022670"/>
    </source>
</evidence>
<evidence type="ECO:0000256" key="5">
    <source>
        <dbReference type="PROSITE-ProRule" id="PRU01240"/>
    </source>
</evidence>
<dbReference type="InterPro" id="IPR050131">
    <property type="entry name" value="Peptidase_S8_subtilisin-like"/>
</dbReference>
<dbReference type="Pfam" id="PF00082">
    <property type="entry name" value="Peptidase_S8"/>
    <property type="match status" value="1"/>
</dbReference>